<dbReference type="PANTHER" id="PTHR28152">
    <property type="entry name" value="HYDROXYACYL-THIOESTER DEHYDRATASE TYPE 2, MITOCHONDRIAL"/>
    <property type="match status" value="1"/>
</dbReference>
<dbReference type="GO" id="GO:0019171">
    <property type="term" value="F:(3R)-hydroxyacyl-[acyl-carrier-protein] dehydratase activity"/>
    <property type="evidence" value="ECO:0007669"/>
    <property type="project" value="TreeGrafter"/>
</dbReference>
<name>A0A8H7RMB6_9FUNG</name>
<dbReference type="GO" id="GO:0005739">
    <property type="term" value="C:mitochondrion"/>
    <property type="evidence" value="ECO:0007669"/>
    <property type="project" value="TreeGrafter"/>
</dbReference>
<accession>A0A8H7RMB6</accession>
<protein>
    <recommendedName>
        <fullName evidence="3">N-terminal of MaoC-like dehydratase domain-containing protein</fullName>
    </recommendedName>
</protein>
<sequence length="319" mass="36311">MLLKRSMRFYSCGNISKWKIDILQKKIVEKDVISPSQFNLMANTLNHPKYAYNNLPTKGTILPPAWHLAYFPPRVPESELSSDGYETDWSPPSPYIHRMWGGGELSWNKDNPLRVGQNVTMQSSIRDIQMRQGGRRGDSVFIWVDKQLHNEQGWSATESRCWVYVKEDQNKIDHPVVINTPPPPSSSLPTASPDFIINLKPTPITLFRFSALTFNSHLIHYDHIYSTTVENQKGCLTHGPLSFTLMVNHLDQYLASVANDSSSSLRKSITNFNYRCKSPLIVNDPITVMGKQTSTNEYKLWVLDHEGNIAVKGTALVEY</sequence>
<evidence type="ECO:0000313" key="1">
    <source>
        <dbReference type="EMBL" id="KAG2214124.1"/>
    </source>
</evidence>
<gene>
    <name evidence="1" type="ORF">INT46_001858</name>
</gene>
<dbReference type="InterPro" id="IPR029069">
    <property type="entry name" value="HotDog_dom_sf"/>
</dbReference>
<comment type="caution">
    <text evidence="1">The sequence shown here is derived from an EMBL/GenBank/DDBJ whole genome shotgun (WGS) entry which is preliminary data.</text>
</comment>
<keyword evidence="2" id="KW-1185">Reference proteome</keyword>
<dbReference type="AlphaFoldDB" id="A0A8H7RMB6"/>
<dbReference type="OrthoDB" id="3257538at2759"/>
<proteinExistence type="predicted"/>
<evidence type="ECO:0000313" key="2">
    <source>
        <dbReference type="Proteomes" id="UP000650833"/>
    </source>
</evidence>
<dbReference type="SUPFAM" id="SSF54637">
    <property type="entry name" value="Thioesterase/thiol ester dehydrase-isomerase"/>
    <property type="match status" value="1"/>
</dbReference>
<dbReference type="InterPro" id="IPR052741">
    <property type="entry name" value="Mitochondrial_HTD2"/>
</dbReference>
<organism evidence="1 2">
    <name type="scientific">Mucor plumbeus</name>
    <dbReference type="NCBI Taxonomy" id="97098"/>
    <lineage>
        <taxon>Eukaryota</taxon>
        <taxon>Fungi</taxon>
        <taxon>Fungi incertae sedis</taxon>
        <taxon>Mucoromycota</taxon>
        <taxon>Mucoromycotina</taxon>
        <taxon>Mucoromycetes</taxon>
        <taxon>Mucorales</taxon>
        <taxon>Mucorineae</taxon>
        <taxon>Mucoraceae</taxon>
        <taxon>Mucor</taxon>
    </lineage>
</organism>
<reference evidence="1" key="1">
    <citation type="submission" date="2020-12" db="EMBL/GenBank/DDBJ databases">
        <title>Metabolic potential, ecology and presence of endohyphal bacteria is reflected in genomic diversity of Mucoromycotina.</title>
        <authorList>
            <person name="Muszewska A."/>
            <person name="Okrasinska A."/>
            <person name="Steczkiewicz K."/>
            <person name="Drgas O."/>
            <person name="Orlowska M."/>
            <person name="Perlinska-Lenart U."/>
            <person name="Aleksandrzak-Piekarczyk T."/>
            <person name="Szatraj K."/>
            <person name="Zielenkiewicz U."/>
            <person name="Pilsyk S."/>
            <person name="Malc E."/>
            <person name="Mieczkowski P."/>
            <person name="Kruszewska J.S."/>
            <person name="Biernat P."/>
            <person name="Pawlowska J."/>
        </authorList>
    </citation>
    <scope>NUCLEOTIDE SEQUENCE</scope>
    <source>
        <strain evidence="1">CBS 226.32</strain>
    </source>
</reference>
<evidence type="ECO:0008006" key="3">
    <source>
        <dbReference type="Google" id="ProtNLM"/>
    </source>
</evidence>
<dbReference type="Proteomes" id="UP000650833">
    <property type="component" value="Unassembled WGS sequence"/>
</dbReference>
<dbReference type="PANTHER" id="PTHR28152:SF1">
    <property type="entry name" value="HYDROXYACYL-THIOESTER DEHYDRATASE TYPE 2, MITOCHONDRIAL"/>
    <property type="match status" value="1"/>
</dbReference>
<dbReference type="Gene3D" id="3.10.129.10">
    <property type="entry name" value="Hotdog Thioesterase"/>
    <property type="match status" value="1"/>
</dbReference>
<dbReference type="EMBL" id="JAEPRC010000028">
    <property type="protein sequence ID" value="KAG2214124.1"/>
    <property type="molecule type" value="Genomic_DNA"/>
</dbReference>